<gene>
    <name evidence="9" type="ORF">METZ01_LOCUS332297</name>
</gene>
<dbReference type="GO" id="GO:0009360">
    <property type="term" value="C:DNA polymerase III complex"/>
    <property type="evidence" value="ECO:0007669"/>
    <property type="project" value="InterPro"/>
</dbReference>
<keyword evidence="3" id="KW-0808">Transferase</keyword>
<dbReference type="Pfam" id="PF09115">
    <property type="entry name" value="DNApol3-delta_C"/>
    <property type="match status" value="1"/>
</dbReference>
<evidence type="ECO:0000256" key="3">
    <source>
        <dbReference type="ARBA" id="ARBA00022679"/>
    </source>
</evidence>
<evidence type="ECO:0000256" key="6">
    <source>
        <dbReference type="ARBA" id="ARBA00022932"/>
    </source>
</evidence>
<evidence type="ECO:0000256" key="1">
    <source>
        <dbReference type="ARBA" id="ARBA00012417"/>
    </source>
</evidence>
<dbReference type="GO" id="GO:0006261">
    <property type="term" value="P:DNA-templated DNA replication"/>
    <property type="evidence" value="ECO:0007669"/>
    <property type="project" value="TreeGrafter"/>
</dbReference>
<evidence type="ECO:0000256" key="7">
    <source>
        <dbReference type="ARBA" id="ARBA00049244"/>
    </source>
</evidence>
<dbReference type="GO" id="GO:0003887">
    <property type="term" value="F:DNA-directed DNA polymerase activity"/>
    <property type="evidence" value="ECO:0007669"/>
    <property type="project" value="UniProtKB-KW"/>
</dbReference>
<keyword evidence="5" id="KW-0235">DNA replication</keyword>
<reference evidence="9" key="1">
    <citation type="submission" date="2018-05" db="EMBL/GenBank/DDBJ databases">
        <authorList>
            <person name="Lanie J.A."/>
            <person name="Ng W.-L."/>
            <person name="Kazmierczak K.M."/>
            <person name="Andrzejewski T.M."/>
            <person name="Davidsen T.M."/>
            <person name="Wayne K.J."/>
            <person name="Tettelin H."/>
            <person name="Glass J.I."/>
            <person name="Rusch D."/>
            <person name="Podicherti R."/>
            <person name="Tsui H.-C.T."/>
            <person name="Winkler M.E."/>
        </authorList>
    </citation>
    <scope>NUCLEOTIDE SEQUENCE</scope>
</reference>
<accession>A0A382Q1I5</accession>
<dbReference type="GO" id="GO:0003677">
    <property type="term" value="F:DNA binding"/>
    <property type="evidence" value="ECO:0007669"/>
    <property type="project" value="InterPro"/>
</dbReference>
<name>A0A382Q1I5_9ZZZZ</name>
<dbReference type="PANTHER" id="PTHR11669">
    <property type="entry name" value="REPLICATION FACTOR C / DNA POLYMERASE III GAMMA-TAU SUBUNIT"/>
    <property type="match status" value="1"/>
</dbReference>
<proteinExistence type="predicted"/>
<protein>
    <recommendedName>
        <fullName evidence="2">DNA polymerase III subunit delta'</fullName>
        <ecNumber evidence="1">2.7.7.7</ecNumber>
    </recommendedName>
</protein>
<dbReference type="InterPro" id="IPR050238">
    <property type="entry name" value="DNA_Rep/Repair_Clamp_Loader"/>
</dbReference>
<dbReference type="SUPFAM" id="SSF52540">
    <property type="entry name" value="P-loop containing nucleoside triphosphate hydrolases"/>
    <property type="match status" value="1"/>
</dbReference>
<evidence type="ECO:0000256" key="2">
    <source>
        <dbReference type="ARBA" id="ARBA00014363"/>
    </source>
</evidence>
<dbReference type="NCBIfam" id="TIGR00678">
    <property type="entry name" value="holB"/>
    <property type="match status" value="1"/>
</dbReference>
<evidence type="ECO:0000256" key="4">
    <source>
        <dbReference type="ARBA" id="ARBA00022695"/>
    </source>
</evidence>
<sequence length="331" mass="36346">HLLNRLEPSLKQRRQSHAYLLCGPPHVGKMALAINLSQAVNCLEGPGVPCGSCTQCARIAAGHHADISTLAPGQGEEGRSPKTVIGIDAIKEVIHRVSLNPFEGQFSVVIIDGAESMSDEAANALLKTLEEPPPNTMFLLLTADEGAILPTVRSRCQSMNLIPIPKNQMVERLIESHQATPEMADQLFRLSRGCLGWAIGALEDRQVLEQRQADLEKMQETLDAGLETRFTYANEVASLFGSDRDAAKDLLALWLRWWRDLLLIKEGAEEFLHNSDHAESLKSQASGLSTTEIVQFTNRLMQTLSNLDSNVSPRLAMEVLMLNLPIEAGQV</sequence>
<evidence type="ECO:0000259" key="8">
    <source>
        <dbReference type="Pfam" id="PF09115"/>
    </source>
</evidence>
<evidence type="ECO:0000313" key="9">
    <source>
        <dbReference type="EMBL" id="SVC79443.1"/>
    </source>
</evidence>
<feature type="non-terminal residue" evidence="9">
    <location>
        <position position="1"/>
    </location>
</feature>
<evidence type="ECO:0000256" key="5">
    <source>
        <dbReference type="ARBA" id="ARBA00022705"/>
    </source>
</evidence>
<keyword evidence="6" id="KW-0239">DNA-directed DNA polymerase</keyword>
<dbReference type="PANTHER" id="PTHR11669:SF8">
    <property type="entry name" value="DNA POLYMERASE III SUBUNIT DELTA"/>
    <property type="match status" value="1"/>
</dbReference>
<keyword evidence="4" id="KW-0548">Nucleotidyltransferase</keyword>
<organism evidence="9">
    <name type="scientific">marine metagenome</name>
    <dbReference type="NCBI Taxonomy" id="408172"/>
    <lineage>
        <taxon>unclassified sequences</taxon>
        <taxon>metagenomes</taxon>
        <taxon>ecological metagenomes</taxon>
    </lineage>
</organism>
<dbReference type="GO" id="GO:0008408">
    <property type="term" value="F:3'-5' exonuclease activity"/>
    <property type="evidence" value="ECO:0007669"/>
    <property type="project" value="InterPro"/>
</dbReference>
<comment type="catalytic activity">
    <reaction evidence="7">
        <text>DNA(n) + a 2'-deoxyribonucleoside 5'-triphosphate = DNA(n+1) + diphosphate</text>
        <dbReference type="Rhea" id="RHEA:22508"/>
        <dbReference type="Rhea" id="RHEA-COMP:17339"/>
        <dbReference type="Rhea" id="RHEA-COMP:17340"/>
        <dbReference type="ChEBI" id="CHEBI:33019"/>
        <dbReference type="ChEBI" id="CHEBI:61560"/>
        <dbReference type="ChEBI" id="CHEBI:173112"/>
        <dbReference type="EC" id="2.7.7.7"/>
    </reaction>
</comment>
<dbReference type="Pfam" id="PF13177">
    <property type="entry name" value="DNA_pol3_delta2"/>
    <property type="match status" value="1"/>
</dbReference>
<dbReference type="InterPro" id="IPR004622">
    <property type="entry name" value="DNA_pol_HolB"/>
</dbReference>
<dbReference type="AlphaFoldDB" id="A0A382Q1I5"/>
<dbReference type="InterPro" id="IPR027417">
    <property type="entry name" value="P-loop_NTPase"/>
</dbReference>
<feature type="domain" description="DNA polymerase III delta subunit C-terminal" evidence="8">
    <location>
        <begin position="234"/>
        <end position="324"/>
    </location>
</feature>
<dbReference type="Gene3D" id="3.40.50.300">
    <property type="entry name" value="P-loop containing nucleotide triphosphate hydrolases"/>
    <property type="match status" value="1"/>
</dbReference>
<dbReference type="EMBL" id="UINC01111317">
    <property type="protein sequence ID" value="SVC79443.1"/>
    <property type="molecule type" value="Genomic_DNA"/>
</dbReference>
<dbReference type="EC" id="2.7.7.7" evidence="1"/>
<dbReference type="InterPro" id="IPR015199">
    <property type="entry name" value="DNA_pol_III_delta_C"/>
</dbReference>